<dbReference type="RefSeq" id="WP_183398033.1">
    <property type="nucleotide sequence ID" value="NZ_JACIDS010000002.1"/>
</dbReference>
<gene>
    <name evidence="2" type="ORF">GGR25_001408</name>
</gene>
<name>A0A840AJ48_9HYPH</name>
<proteinExistence type="predicted"/>
<feature type="domain" description="N,N-dimethylformamidase alpha subunit" evidence="1">
    <location>
        <begin position="10"/>
        <end position="96"/>
    </location>
</feature>
<organism evidence="2 3">
    <name type="scientific">Kaistia hirudinis</name>
    <dbReference type="NCBI Taxonomy" id="1293440"/>
    <lineage>
        <taxon>Bacteria</taxon>
        <taxon>Pseudomonadati</taxon>
        <taxon>Pseudomonadota</taxon>
        <taxon>Alphaproteobacteria</taxon>
        <taxon>Hyphomicrobiales</taxon>
        <taxon>Kaistiaceae</taxon>
        <taxon>Kaistia</taxon>
    </lineage>
</organism>
<dbReference type="AlphaFoldDB" id="A0A840AJ48"/>
<reference evidence="2 3" key="1">
    <citation type="submission" date="2020-08" db="EMBL/GenBank/DDBJ databases">
        <title>Genomic Encyclopedia of Type Strains, Phase IV (KMG-IV): sequencing the most valuable type-strain genomes for metagenomic binning, comparative biology and taxonomic classification.</title>
        <authorList>
            <person name="Goeker M."/>
        </authorList>
    </citation>
    <scope>NUCLEOTIDE SEQUENCE [LARGE SCALE GENOMIC DNA]</scope>
    <source>
        <strain evidence="2 3">DSM 25966</strain>
    </source>
</reference>
<accession>A0A840AJ48</accession>
<dbReference type="EMBL" id="JACIDS010000002">
    <property type="protein sequence ID" value="MBB3930369.1"/>
    <property type="molecule type" value="Genomic_DNA"/>
</dbReference>
<protein>
    <recommendedName>
        <fullName evidence="1">N,N-dimethylformamidase alpha subunit domain-containing protein</fullName>
    </recommendedName>
</protein>
<sequence>MVYKIDPDADRVYIDEFRKKPIGAHSPGLQRLLNIMRHDPSGRQVVLVCRKPFEEWVLGMMPPDRSQPIAIEDEPVFTDIESAEWEVFRRRWRAITGQDINMPLRD</sequence>
<dbReference type="Pfam" id="PF26354">
    <property type="entry name" value="DMF_alpha"/>
    <property type="match status" value="1"/>
</dbReference>
<evidence type="ECO:0000259" key="1">
    <source>
        <dbReference type="Pfam" id="PF26354"/>
    </source>
</evidence>
<keyword evidence="3" id="KW-1185">Reference proteome</keyword>
<dbReference type="Proteomes" id="UP000553963">
    <property type="component" value="Unassembled WGS sequence"/>
</dbReference>
<evidence type="ECO:0000313" key="2">
    <source>
        <dbReference type="EMBL" id="MBB3930369.1"/>
    </source>
</evidence>
<evidence type="ECO:0000313" key="3">
    <source>
        <dbReference type="Proteomes" id="UP000553963"/>
    </source>
</evidence>
<comment type="caution">
    <text evidence="2">The sequence shown here is derived from an EMBL/GenBank/DDBJ whole genome shotgun (WGS) entry which is preliminary data.</text>
</comment>
<dbReference type="InterPro" id="IPR058713">
    <property type="entry name" value="DMF_alpha_dom"/>
</dbReference>